<keyword evidence="2" id="KW-1185">Reference proteome</keyword>
<gene>
    <name evidence="1" type="ORF">KGQ19_46530</name>
</gene>
<sequence length="81" mass="9225">MVRQWSEDEFSPVVMEHLEWIGEVVEELTEAVWPWPEGSADQWRVACVEVASRASEIAVRALQVAMVLEWERALGLEGDAE</sequence>
<name>A0ABS5L7M0_9ACTN</name>
<dbReference type="RefSeq" id="WP_212021691.1">
    <property type="nucleotide sequence ID" value="NZ_JAAFYZ010000356.1"/>
</dbReference>
<evidence type="ECO:0000313" key="2">
    <source>
        <dbReference type="Proteomes" id="UP000730482"/>
    </source>
</evidence>
<organism evidence="1 2">
    <name type="scientific">Catenulispora pinistramenti</name>
    <dbReference type="NCBI Taxonomy" id="2705254"/>
    <lineage>
        <taxon>Bacteria</taxon>
        <taxon>Bacillati</taxon>
        <taxon>Actinomycetota</taxon>
        <taxon>Actinomycetes</taxon>
        <taxon>Catenulisporales</taxon>
        <taxon>Catenulisporaceae</taxon>
        <taxon>Catenulispora</taxon>
    </lineage>
</organism>
<dbReference type="Proteomes" id="UP000730482">
    <property type="component" value="Unassembled WGS sequence"/>
</dbReference>
<reference evidence="1 2" key="1">
    <citation type="submission" date="2020-02" db="EMBL/GenBank/DDBJ databases">
        <title>Acidophilic actinobacteria isolated from forest soil.</title>
        <authorList>
            <person name="Golinska P."/>
        </authorList>
    </citation>
    <scope>NUCLEOTIDE SEQUENCE [LARGE SCALE GENOMIC DNA]</scope>
    <source>
        <strain evidence="1 2">NL8</strain>
    </source>
</reference>
<proteinExistence type="predicted"/>
<comment type="caution">
    <text evidence="1">The sequence shown here is derived from an EMBL/GenBank/DDBJ whole genome shotgun (WGS) entry which is preliminary data.</text>
</comment>
<protein>
    <submittedName>
        <fullName evidence="1">Uncharacterized protein</fullName>
    </submittedName>
</protein>
<evidence type="ECO:0000313" key="1">
    <source>
        <dbReference type="EMBL" id="MBS2554337.1"/>
    </source>
</evidence>
<accession>A0ABS5L7M0</accession>
<dbReference type="EMBL" id="JAAFYZ010000356">
    <property type="protein sequence ID" value="MBS2554337.1"/>
    <property type="molecule type" value="Genomic_DNA"/>
</dbReference>